<feature type="region of interest" description="Disordered" evidence="1">
    <location>
        <begin position="230"/>
        <end position="287"/>
    </location>
</feature>
<dbReference type="OrthoDB" id="9634112at2759"/>
<dbReference type="PANTHER" id="PTHR35663:SF1">
    <property type="entry name" value="TESTIS DEVELOPMENT-RELATED PROTEIN"/>
    <property type="match status" value="1"/>
</dbReference>
<dbReference type="InParanoid" id="A0A6J0STR9"/>
<dbReference type="AlphaFoldDB" id="A0A6J0STR9"/>
<dbReference type="RefSeq" id="XP_020638290.2">
    <property type="nucleotide sequence ID" value="XM_020782631.2"/>
</dbReference>
<evidence type="ECO:0000313" key="3">
    <source>
        <dbReference type="RefSeq" id="XP_020638290.2"/>
    </source>
</evidence>
<accession>A0A6J0STR9</accession>
<dbReference type="GeneID" id="110073429"/>
<dbReference type="InterPro" id="IPR031399">
    <property type="entry name" value="TDRP"/>
</dbReference>
<evidence type="ECO:0000256" key="1">
    <source>
        <dbReference type="SAM" id="MobiDB-lite"/>
    </source>
</evidence>
<organism evidence="2 3">
    <name type="scientific">Pogona vitticeps</name>
    <name type="common">central bearded dragon</name>
    <dbReference type="NCBI Taxonomy" id="103695"/>
    <lineage>
        <taxon>Eukaryota</taxon>
        <taxon>Metazoa</taxon>
        <taxon>Chordata</taxon>
        <taxon>Craniata</taxon>
        <taxon>Vertebrata</taxon>
        <taxon>Euteleostomi</taxon>
        <taxon>Lepidosauria</taxon>
        <taxon>Squamata</taxon>
        <taxon>Bifurcata</taxon>
        <taxon>Unidentata</taxon>
        <taxon>Episquamata</taxon>
        <taxon>Toxicofera</taxon>
        <taxon>Iguania</taxon>
        <taxon>Acrodonta</taxon>
        <taxon>Agamidae</taxon>
        <taxon>Amphibolurinae</taxon>
        <taxon>Pogona</taxon>
    </lineage>
</organism>
<name>A0A6J0STR9_9SAUR</name>
<evidence type="ECO:0000313" key="2">
    <source>
        <dbReference type="Proteomes" id="UP001652642"/>
    </source>
</evidence>
<dbReference type="FunCoup" id="A0A6J0STR9">
    <property type="interactions" value="14"/>
</dbReference>
<gene>
    <name evidence="3" type="primary">TDRP</name>
</gene>
<dbReference type="GO" id="GO:0007283">
    <property type="term" value="P:spermatogenesis"/>
    <property type="evidence" value="ECO:0007669"/>
    <property type="project" value="InterPro"/>
</dbReference>
<keyword evidence="2" id="KW-1185">Reference proteome</keyword>
<sequence>MVTVGVGCVLVQRKELSKGDDTSPSCSFFLQRVGGEVSRAKARRALSAAELVVCGVTKAGCYSFGPLLLLLSFLPPPSVPFLPFPFPSPLPFLSFPPGLSTLPAIPFMMWKLSKGGKVLLDDSPEEEESHRQDPPPPSAPAATFSAQNKDPSLHDEVTSSVSQLATKVQGAGFRGWKEVTSIFGKEDEQQLLTGCKSPKSKGTSSKLKEDVKLEKKTGFWDSLVTKQNIQSRKPDEIEGWEPPQIPADDNLSDVGNTLHDHPSWSGWEDETKGSTKYTNLASSGNSSRWSIRSAGRLVSIRRQSKGNLTDNWEELE</sequence>
<reference evidence="3" key="2">
    <citation type="submission" date="2025-08" db="UniProtKB">
        <authorList>
            <consortium name="RefSeq"/>
        </authorList>
    </citation>
    <scope>IDENTIFICATION</scope>
</reference>
<reference evidence="2" key="1">
    <citation type="submission" date="2025-05" db="UniProtKB">
        <authorList>
            <consortium name="RefSeq"/>
        </authorList>
    </citation>
    <scope>NUCLEOTIDE SEQUENCE [LARGE SCALE GENOMIC DNA]</scope>
</reference>
<dbReference type="CTD" id="157695"/>
<dbReference type="PANTHER" id="PTHR35663">
    <property type="entry name" value="TESTIS DEVELOPMENT-RELATED PROTEIN-RELATED"/>
    <property type="match status" value="1"/>
</dbReference>
<proteinExistence type="predicted"/>
<feature type="region of interest" description="Disordered" evidence="1">
    <location>
        <begin position="120"/>
        <end position="156"/>
    </location>
</feature>
<protein>
    <submittedName>
        <fullName evidence="3">Testis development-related protein isoform X1</fullName>
    </submittedName>
</protein>
<dbReference type="GO" id="GO:0005829">
    <property type="term" value="C:cytosol"/>
    <property type="evidence" value="ECO:0007669"/>
    <property type="project" value="TreeGrafter"/>
</dbReference>
<dbReference type="Proteomes" id="UP001652642">
    <property type="component" value="Chromosome 1"/>
</dbReference>
<dbReference type="KEGG" id="pvt:110073429"/>
<dbReference type="GO" id="GO:0005634">
    <property type="term" value="C:nucleus"/>
    <property type="evidence" value="ECO:0007669"/>
    <property type="project" value="TreeGrafter"/>
</dbReference>
<dbReference type="Pfam" id="PF15683">
    <property type="entry name" value="TDRP"/>
    <property type="match status" value="1"/>
</dbReference>